<dbReference type="GO" id="GO:0043709">
    <property type="term" value="P:cell adhesion involved in single-species biofilm formation"/>
    <property type="evidence" value="ECO:0007669"/>
    <property type="project" value="TreeGrafter"/>
</dbReference>
<keyword evidence="4" id="KW-1185">Reference proteome</keyword>
<protein>
    <submittedName>
        <fullName evidence="3">GGDEF domain-containing protein</fullName>
    </submittedName>
</protein>
<keyword evidence="1" id="KW-0812">Transmembrane</keyword>
<reference evidence="3" key="1">
    <citation type="submission" date="2021-04" db="EMBL/GenBank/DDBJ databases">
        <title>Sinoanaerobacter chloroacetimidivorans sp. nov., an obligate anaerobic bacterium isolated from anaerobic sludge.</title>
        <authorList>
            <person name="Bao Y."/>
        </authorList>
    </citation>
    <scope>NUCLEOTIDE SEQUENCE</scope>
    <source>
        <strain evidence="3">BAD-6</strain>
    </source>
</reference>
<evidence type="ECO:0000313" key="3">
    <source>
        <dbReference type="EMBL" id="MBR0600203.1"/>
    </source>
</evidence>
<dbReference type="PROSITE" id="PS50887">
    <property type="entry name" value="GGDEF"/>
    <property type="match status" value="1"/>
</dbReference>
<evidence type="ECO:0000259" key="2">
    <source>
        <dbReference type="PROSITE" id="PS50887"/>
    </source>
</evidence>
<dbReference type="PANTHER" id="PTHR45138">
    <property type="entry name" value="REGULATORY COMPONENTS OF SENSORY TRANSDUCTION SYSTEM"/>
    <property type="match status" value="1"/>
</dbReference>
<organism evidence="3 4">
    <name type="scientific">Sinanaerobacter chloroacetimidivorans</name>
    <dbReference type="NCBI Taxonomy" id="2818044"/>
    <lineage>
        <taxon>Bacteria</taxon>
        <taxon>Bacillati</taxon>
        <taxon>Bacillota</taxon>
        <taxon>Clostridia</taxon>
        <taxon>Peptostreptococcales</taxon>
        <taxon>Anaerovoracaceae</taxon>
        <taxon>Sinanaerobacter</taxon>
    </lineage>
</organism>
<dbReference type="CDD" id="cd01949">
    <property type="entry name" value="GGDEF"/>
    <property type="match status" value="1"/>
</dbReference>
<feature type="transmembrane region" description="Helical" evidence="1">
    <location>
        <begin position="201"/>
        <end position="221"/>
    </location>
</feature>
<reference evidence="3" key="2">
    <citation type="submission" date="2021-04" db="EMBL/GenBank/DDBJ databases">
        <authorList>
            <person name="Liu J."/>
        </authorList>
    </citation>
    <scope>NUCLEOTIDE SEQUENCE</scope>
    <source>
        <strain evidence="3">BAD-6</strain>
    </source>
</reference>
<feature type="transmembrane region" description="Helical" evidence="1">
    <location>
        <begin position="12"/>
        <end position="31"/>
    </location>
</feature>
<dbReference type="NCBIfam" id="TIGR00254">
    <property type="entry name" value="GGDEF"/>
    <property type="match status" value="1"/>
</dbReference>
<sequence>MRPLTGSRKVLFFVTVIAITLMLSFFSFSVYRNIHSMIVEEKGNTAMDLSISVAKLVEQDLDSFKQLVYTDFNKTDRYDEEYFYEMQKIFQDIKTRTEVKFLYCAKRISDHEIMYIFDGEDPESELYSPFGSIDNLDQVELKVYESKESSYTPIVSDEVWGELVTGITPVIDPETDQIIAFIGTDVSAAEVRSTLANIRNFILLSSLVLLLITSFIIYQLIGMSSVFSEMDYLTGLHNKGYHDHHLKQLIKKSAQSKKSFVLLMIDFDDFKAINDEYGHPFGDKVLKSVADTIKMYMRSMDICSRYGGDEFVILLPGTTIHYAKLACQWLFKEISSLRLVADNKMEVNVSISIGIAEWQPCMTADQVMRNADRALYHAKKSGKGKMAVYQEALFSNSSSPVS</sequence>
<dbReference type="Gene3D" id="3.30.70.270">
    <property type="match status" value="1"/>
</dbReference>
<keyword evidence="1" id="KW-0472">Membrane</keyword>
<comment type="caution">
    <text evidence="3">The sequence shown here is derived from an EMBL/GenBank/DDBJ whole genome shotgun (WGS) entry which is preliminary data.</text>
</comment>
<dbReference type="EMBL" id="JAGSND010000022">
    <property type="protein sequence ID" value="MBR0600203.1"/>
    <property type="molecule type" value="Genomic_DNA"/>
</dbReference>
<gene>
    <name evidence="3" type="ORF">KCX82_20160</name>
</gene>
<dbReference type="InterPro" id="IPR029787">
    <property type="entry name" value="Nucleotide_cyclase"/>
</dbReference>
<dbReference type="InterPro" id="IPR000160">
    <property type="entry name" value="GGDEF_dom"/>
</dbReference>
<feature type="domain" description="GGDEF" evidence="2">
    <location>
        <begin position="258"/>
        <end position="391"/>
    </location>
</feature>
<accession>A0A8J8B2U4</accession>
<keyword evidence="1" id="KW-1133">Transmembrane helix</keyword>
<dbReference type="SUPFAM" id="SSF55073">
    <property type="entry name" value="Nucleotide cyclase"/>
    <property type="match status" value="1"/>
</dbReference>
<dbReference type="GO" id="GO:1902201">
    <property type="term" value="P:negative regulation of bacterial-type flagellum-dependent cell motility"/>
    <property type="evidence" value="ECO:0007669"/>
    <property type="project" value="TreeGrafter"/>
</dbReference>
<name>A0A8J8B2U4_9FIRM</name>
<dbReference type="RefSeq" id="WP_227020317.1">
    <property type="nucleotide sequence ID" value="NZ_JAGSND010000022.1"/>
</dbReference>
<proteinExistence type="predicted"/>
<dbReference type="Pfam" id="PF00990">
    <property type="entry name" value="GGDEF"/>
    <property type="match status" value="1"/>
</dbReference>
<dbReference type="SMART" id="SM00267">
    <property type="entry name" value="GGDEF"/>
    <property type="match status" value="1"/>
</dbReference>
<dbReference type="GO" id="GO:0005886">
    <property type="term" value="C:plasma membrane"/>
    <property type="evidence" value="ECO:0007669"/>
    <property type="project" value="TreeGrafter"/>
</dbReference>
<dbReference type="FunFam" id="3.30.70.270:FF:000001">
    <property type="entry name" value="Diguanylate cyclase domain protein"/>
    <property type="match status" value="1"/>
</dbReference>
<evidence type="ECO:0000313" key="4">
    <source>
        <dbReference type="Proteomes" id="UP000675664"/>
    </source>
</evidence>
<dbReference type="AlphaFoldDB" id="A0A8J8B2U4"/>
<dbReference type="GO" id="GO:0052621">
    <property type="term" value="F:diguanylate cyclase activity"/>
    <property type="evidence" value="ECO:0007669"/>
    <property type="project" value="TreeGrafter"/>
</dbReference>
<dbReference type="PANTHER" id="PTHR45138:SF9">
    <property type="entry name" value="DIGUANYLATE CYCLASE DGCM-RELATED"/>
    <property type="match status" value="1"/>
</dbReference>
<evidence type="ECO:0000256" key="1">
    <source>
        <dbReference type="SAM" id="Phobius"/>
    </source>
</evidence>
<dbReference type="InterPro" id="IPR050469">
    <property type="entry name" value="Diguanylate_Cyclase"/>
</dbReference>
<dbReference type="Proteomes" id="UP000675664">
    <property type="component" value="Unassembled WGS sequence"/>
</dbReference>
<dbReference type="InterPro" id="IPR043128">
    <property type="entry name" value="Rev_trsase/Diguanyl_cyclase"/>
</dbReference>